<name>A0ACC2I9E5_9PLEO</name>
<accession>A0ACC2I9E5</accession>
<dbReference type="EMBL" id="JAPHNI010000376">
    <property type="protein sequence ID" value="KAJ8111767.1"/>
    <property type="molecule type" value="Genomic_DNA"/>
</dbReference>
<keyword evidence="2" id="KW-1185">Reference proteome</keyword>
<organism evidence="1 2">
    <name type="scientific">Boeremia exigua</name>
    <dbReference type="NCBI Taxonomy" id="749465"/>
    <lineage>
        <taxon>Eukaryota</taxon>
        <taxon>Fungi</taxon>
        <taxon>Dikarya</taxon>
        <taxon>Ascomycota</taxon>
        <taxon>Pezizomycotina</taxon>
        <taxon>Dothideomycetes</taxon>
        <taxon>Pleosporomycetidae</taxon>
        <taxon>Pleosporales</taxon>
        <taxon>Pleosporineae</taxon>
        <taxon>Didymellaceae</taxon>
        <taxon>Boeremia</taxon>
    </lineage>
</organism>
<sequence>MSNVSTWSVSPGGIHKRLSLGPEIEVCSTRMPPGSIGGILGTRQCTRSRKSGHCSGAQRDSNPNLRQNSGHGGVERGSGDIERSKTGPTQLFEQESSASPADVYRNPRQFHVDVARSISSMSLMTTCIEARFAASASNAAEFSWDVSGVAWSVAAAVAAAEAAAAEAGSGTRRTAAAGNLAWWARREALRTEARARQGWNCCCSWRSGRWRTVGEQRRGEQIMAATWFWRVAEFAFGFFERSPAEEVSKEWRETSVCALLPRVCPKHLPEPALGYPSAGKTTRALQFKAYCESKIADTTADARASRLKVHLINDQTLGVSRAVYHTARAEKDARAEEYSAVKRVLSRDDIVIADGLNYIKGFRYQLYCEAKAVSTPSCVVHIGTPADKCREINTTLLADQDKDGGYEEEDFENLIFRYEEPNGMTRWDSPLFIVVQEDETAWCDQVWDALVGSDGKAKVVRPHQATVLVQLPLRAGQDHLRHHRPDNDVPEGPCWRRGWADPGAGRRTASGATRDANDPAAVAAHPPPVHHHEPIAQLLESTDKGSLRRLPQQRVLALE</sequence>
<evidence type="ECO:0000313" key="2">
    <source>
        <dbReference type="Proteomes" id="UP001153331"/>
    </source>
</evidence>
<reference evidence="1" key="1">
    <citation type="submission" date="2022-11" db="EMBL/GenBank/DDBJ databases">
        <title>Genome Sequence of Boeremia exigua.</title>
        <authorList>
            <person name="Buettner E."/>
        </authorList>
    </citation>
    <scope>NUCLEOTIDE SEQUENCE</scope>
    <source>
        <strain evidence="1">CU02</strain>
    </source>
</reference>
<comment type="caution">
    <text evidence="1">The sequence shown here is derived from an EMBL/GenBank/DDBJ whole genome shotgun (WGS) entry which is preliminary data.</text>
</comment>
<evidence type="ECO:0000313" key="1">
    <source>
        <dbReference type="EMBL" id="KAJ8111767.1"/>
    </source>
</evidence>
<protein>
    <submittedName>
        <fullName evidence="1">Uncharacterized protein</fullName>
    </submittedName>
</protein>
<gene>
    <name evidence="1" type="ORF">OPT61_g5710</name>
</gene>
<dbReference type="Proteomes" id="UP001153331">
    <property type="component" value="Unassembled WGS sequence"/>
</dbReference>
<proteinExistence type="predicted"/>